<evidence type="ECO:0000256" key="8">
    <source>
        <dbReference type="ARBA" id="ARBA00023128"/>
    </source>
</evidence>
<reference evidence="13" key="2">
    <citation type="submission" date="2025-09" db="UniProtKB">
        <authorList>
            <consortium name="Ensembl"/>
        </authorList>
    </citation>
    <scope>IDENTIFICATION</scope>
</reference>
<name>A0A3Q2SSA6_FUNHE</name>
<dbReference type="UniPathway" id="UPA00705"/>
<evidence type="ECO:0000256" key="5">
    <source>
        <dbReference type="ARBA" id="ARBA00022792"/>
    </source>
</evidence>
<comment type="pathway">
    <text evidence="2">Energy metabolism; oxidative phosphorylation.</text>
</comment>
<dbReference type="PANTHER" id="PTHR16716">
    <property type="entry name" value="CYTOCHROME C OXIDASE SUBUNIT 7B, MITOCHONDRIAL"/>
    <property type="match status" value="1"/>
</dbReference>
<dbReference type="PANTHER" id="PTHR16716:SF0">
    <property type="entry name" value="CYTOCHROME C OXIDASE SUBUNIT 7B, MITOCHONDRIAL"/>
    <property type="match status" value="1"/>
</dbReference>
<keyword evidence="7 12" id="KW-1133">Transmembrane helix</keyword>
<dbReference type="GO" id="GO:0005743">
    <property type="term" value="C:mitochondrial inner membrane"/>
    <property type="evidence" value="ECO:0007669"/>
    <property type="project" value="UniProtKB-SubCell"/>
</dbReference>
<keyword evidence="9 12" id="KW-0472">Membrane</keyword>
<evidence type="ECO:0000256" key="12">
    <source>
        <dbReference type="SAM" id="Phobius"/>
    </source>
</evidence>
<reference evidence="13" key="1">
    <citation type="submission" date="2025-08" db="UniProtKB">
        <authorList>
            <consortium name="Ensembl"/>
        </authorList>
    </citation>
    <scope>IDENTIFICATION</scope>
</reference>
<evidence type="ECO:0000256" key="4">
    <source>
        <dbReference type="ARBA" id="ARBA00022692"/>
    </source>
</evidence>
<dbReference type="AlphaFoldDB" id="A0A3Q2SSA6"/>
<dbReference type="GO" id="GO:0006123">
    <property type="term" value="P:mitochondrial electron transport, cytochrome c to oxygen"/>
    <property type="evidence" value="ECO:0007669"/>
    <property type="project" value="InterPro"/>
</dbReference>
<evidence type="ECO:0000313" key="14">
    <source>
        <dbReference type="Proteomes" id="UP000265000"/>
    </source>
</evidence>
<evidence type="ECO:0000256" key="11">
    <source>
        <dbReference type="ARBA" id="ARBA00041642"/>
    </source>
</evidence>
<dbReference type="Pfam" id="PF05392">
    <property type="entry name" value="COX7B"/>
    <property type="match status" value="1"/>
</dbReference>
<sequence>EDALLRCIQETLWSDGAPQDFHSKYGLGVLVSGTVFYSLVWGYVLTETRIEWNLSPVKRVIEKNW</sequence>
<dbReference type="GeneTree" id="ENSGT00940000169781"/>
<protein>
    <recommendedName>
        <fullName evidence="10">Cytochrome c oxidase subunit 7B, mitochondrial</fullName>
    </recommendedName>
    <alternativeName>
        <fullName evidence="11">Cytochrome c oxidase polypeptide VIIb</fullName>
    </alternativeName>
</protein>
<comment type="subcellular location">
    <subcellularLocation>
        <location evidence="1">Mitochondrion inner membrane</location>
        <topology evidence="1">Single-pass membrane protein</topology>
    </subcellularLocation>
</comment>
<dbReference type="Gene3D" id="4.10.51.10">
    <property type="entry name" value="Cytochrome C Oxidase, chain K"/>
    <property type="match status" value="1"/>
</dbReference>
<dbReference type="InterPro" id="IPR008433">
    <property type="entry name" value="Cyt_c_oxidase_suVIIB"/>
</dbReference>
<comment type="similarity">
    <text evidence="3">Belongs to the cytochrome c oxidase VIIb family.</text>
</comment>
<evidence type="ECO:0000256" key="7">
    <source>
        <dbReference type="ARBA" id="ARBA00022989"/>
    </source>
</evidence>
<evidence type="ECO:0000256" key="9">
    <source>
        <dbReference type="ARBA" id="ARBA00023136"/>
    </source>
</evidence>
<evidence type="ECO:0000256" key="10">
    <source>
        <dbReference type="ARBA" id="ARBA00040623"/>
    </source>
</evidence>
<organism evidence="13 14">
    <name type="scientific">Fundulus heteroclitus</name>
    <name type="common">Killifish</name>
    <name type="synonym">Mummichog</name>
    <dbReference type="NCBI Taxonomy" id="8078"/>
    <lineage>
        <taxon>Eukaryota</taxon>
        <taxon>Metazoa</taxon>
        <taxon>Chordata</taxon>
        <taxon>Craniata</taxon>
        <taxon>Vertebrata</taxon>
        <taxon>Euteleostomi</taxon>
        <taxon>Actinopterygii</taxon>
        <taxon>Neopterygii</taxon>
        <taxon>Teleostei</taxon>
        <taxon>Neoteleostei</taxon>
        <taxon>Acanthomorphata</taxon>
        <taxon>Ovalentaria</taxon>
        <taxon>Atherinomorphae</taxon>
        <taxon>Cyprinodontiformes</taxon>
        <taxon>Fundulidae</taxon>
        <taxon>Fundulus</taxon>
    </lineage>
</organism>
<dbReference type="InterPro" id="IPR023272">
    <property type="entry name" value="Cyt_c_oxidase_suVIIB_dom_sf"/>
</dbReference>
<evidence type="ECO:0000256" key="6">
    <source>
        <dbReference type="ARBA" id="ARBA00022946"/>
    </source>
</evidence>
<keyword evidence="8" id="KW-0496">Mitochondrion</keyword>
<evidence type="ECO:0000313" key="13">
    <source>
        <dbReference type="Ensembl" id="ENSFHEP00000002423.1"/>
    </source>
</evidence>
<evidence type="ECO:0000256" key="3">
    <source>
        <dbReference type="ARBA" id="ARBA00007351"/>
    </source>
</evidence>
<dbReference type="Proteomes" id="UP000265000">
    <property type="component" value="Unplaced"/>
</dbReference>
<proteinExistence type="inferred from homology"/>
<keyword evidence="4 12" id="KW-0812">Transmembrane</keyword>
<evidence type="ECO:0000256" key="1">
    <source>
        <dbReference type="ARBA" id="ARBA00004434"/>
    </source>
</evidence>
<keyword evidence="6" id="KW-0809">Transit peptide</keyword>
<feature type="transmembrane region" description="Helical" evidence="12">
    <location>
        <begin position="25"/>
        <end position="45"/>
    </location>
</feature>
<dbReference type="Ensembl" id="ENSFHET00000012248.1">
    <property type="protein sequence ID" value="ENSFHEP00000002423.1"/>
    <property type="gene ID" value="ENSFHEG00000003225.1"/>
</dbReference>
<accession>A0A3Q2SSA6</accession>
<dbReference type="SUPFAM" id="SSF81423">
    <property type="entry name" value="Mitochondrial cytochrome c oxidase subunit VIIb"/>
    <property type="match status" value="1"/>
</dbReference>
<evidence type="ECO:0000256" key="2">
    <source>
        <dbReference type="ARBA" id="ARBA00004673"/>
    </source>
</evidence>
<keyword evidence="5" id="KW-0999">Mitochondrion inner membrane</keyword>
<keyword evidence="14" id="KW-1185">Reference proteome</keyword>